<evidence type="ECO:0000256" key="2">
    <source>
        <dbReference type="SAM" id="SignalP"/>
    </source>
</evidence>
<dbReference type="RefSeq" id="WP_394475887.1">
    <property type="nucleotide sequence ID" value="NZ_JBIGHV010000001.1"/>
</dbReference>
<name>A0ABW7F0T7_9BURK</name>
<sequence>MSLNDFKRRDALRLAAAAALTGGATGPALAATPAHRPLAFKDPIWNREVSARLEACADPKNFVYGAVSGVVAGVRDGEKVRPLMRFEVFSTIRVVRMADGNYQRLCREVVFYRNLETGQLMDEWDNPYTGERVKVVDVANDPYNYVIADHFPQPPSYGGLNKETRPPRPFIRNWSMLDENTVGLESDIHLYYPSAMRPEKWLRESPGAMTRVSEMFRYVIRRSDLEDATLDHIPYHGVWNRVTPWLPWMLMDQAPGHILYTGTMTAQTKMVHPKDVIERVRERHAKYLVAPEKVEGPSLSSLERYALEQTPAAPRTKKP</sequence>
<reference evidence="3 4" key="1">
    <citation type="submission" date="2024-08" db="EMBL/GenBank/DDBJ databases">
        <authorList>
            <person name="Lu H."/>
        </authorList>
    </citation>
    <scope>NUCLEOTIDE SEQUENCE [LARGE SCALE GENOMIC DNA]</scope>
    <source>
        <strain evidence="3 4">LYH14W</strain>
    </source>
</reference>
<evidence type="ECO:0000256" key="1">
    <source>
        <dbReference type="SAM" id="MobiDB-lite"/>
    </source>
</evidence>
<comment type="caution">
    <text evidence="3">The sequence shown here is derived from an EMBL/GenBank/DDBJ whole genome shotgun (WGS) entry which is preliminary data.</text>
</comment>
<dbReference type="PROSITE" id="PS51318">
    <property type="entry name" value="TAT"/>
    <property type="match status" value="1"/>
</dbReference>
<keyword evidence="4" id="KW-1185">Reference proteome</keyword>
<protein>
    <submittedName>
        <fullName evidence="3">DUF1838 family protein</fullName>
    </submittedName>
</protein>
<feature type="chain" id="PRO_5045065692" evidence="2">
    <location>
        <begin position="31"/>
        <end position="319"/>
    </location>
</feature>
<evidence type="ECO:0000313" key="4">
    <source>
        <dbReference type="Proteomes" id="UP001606210"/>
    </source>
</evidence>
<proteinExistence type="predicted"/>
<dbReference type="Pfam" id="PF08894">
    <property type="entry name" value="DUF1838"/>
    <property type="match status" value="1"/>
</dbReference>
<dbReference type="Proteomes" id="UP001606210">
    <property type="component" value="Unassembled WGS sequence"/>
</dbReference>
<feature type="region of interest" description="Disordered" evidence="1">
    <location>
        <begin position="300"/>
        <end position="319"/>
    </location>
</feature>
<organism evidence="3 4">
    <name type="scientific">Pelomonas parva</name>
    <dbReference type="NCBI Taxonomy" id="3299032"/>
    <lineage>
        <taxon>Bacteria</taxon>
        <taxon>Pseudomonadati</taxon>
        <taxon>Pseudomonadota</taxon>
        <taxon>Betaproteobacteria</taxon>
        <taxon>Burkholderiales</taxon>
        <taxon>Sphaerotilaceae</taxon>
        <taxon>Roseateles</taxon>
    </lineage>
</organism>
<gene>
    <name evidence="3" type="ORF">ACG00Y_03160</name>
</gene>
<feature type="signal peptide" evidence="2">
    <location>
        <begin position="1"/>
        <end position="30"/>
    </location>
</feature>
<evidence type="ECO:0000313" key="3">
    <source>
        <dbReference type="EMBL" id="MFG6428892.1"/>
    </source>
</evidence>
<keyword evidence="2" id="KW-0732">Signal</keyword>
<dbReference type="InterPro" id="IPR006311">
    <property type="entry name" value="TAT_signal"/>
</dbReference>
<dbReference type="InterPro" id="IPR014990">
    <property type="entry name" value="DUF1838"/>
</dbReference>
<accession>A0ABW7F0T7</accession>
<dbReference type="EMBL" id="JBIGHV010000001">
    <property type="protein sequence ID" value="MFG6428892.1"/>
    <property type="molecule type" value="Genomic_DNA"/>
</dbReference>